<feature type="region of interest" description="Disordered" evidence="2">
    <location>
        <begin position="763"/>
        <end position="798"/>
    </location>
</feature>
<dbReference type="InterPro" id="IPR018490">
    <property type="entry name" value="cNMP-bd_dom_sf"/>
</dbReference>
<dbReference type="InterPro" id="IPR000595">
    <property type="entry name" value="cNMP-bd_dom"/>
</dbReference>
<proteinExistence type="predicted"/>
<evidence type="ECO:0000313" key="5">
    <source>
        <dbReference type="Proteomes" id="UP000751190"/>
    </source>
</evidence>
<dbReference type="PROSITE" id="PS50042">
    <property type="entry name" value="CNMP_BINDING_3"/>
    <property type="match status" value="1"/>
</dbReference>
<reference evidence="4" key="1">
    <citation type="submission" date="2021-05" db="EMBL/GenBank/DDBJ databases">
        <title>The genome of the haptophyte Pavlova lutheri (Diacronema luteri, Pavlovales) - a model for lipid biosynthesis in eukaryotic algae.</title>
        <authorList>
            <person name="Hulatt C.J."/>
            <person name="Posewitz M.C."/>
        </authorList>
    </citation>
    <scope>NUCLEOTIDE SEQUENCE</scope>
    <source>
        <strain evidence="4">NIVA-4/92</strain>
    </source>
</reference>
<dbReference type="EMBL" id="JAGTXO010000059">
    <property type="protein sequence ID" value="KAG8458000.1"/>
    <property type="molecule type" value="Genomic_DNA"/>
</dbReference>
<feature type="region of interest" description="Disordered" evidence="2">
    <location>
        <begin position="1220"/>
        <end position="1293"/>
    </location>
</feature>
<evidence type="ECO:0000256" key="1">
    <source>
        <dbReference type="SAM" id="Coils"/>
    </source>
</evidence>
<dbReference type="Gene3D" id="2.60.120.10">
    <property type="entry name" value="Jelly Rolls"/>
    <property type="match status" value="1"/>
</dbReference>
<comment type="caution">
    <text evidence="4">The sequence shown here is derived from an EMBL/GenBank/DDBJ whole genome shotgun (WGS) entry which is preliminary data.</text>
</comment>
<sequence length="1422" mass="142847">MFAEAGGDAPVAAAAQRPVLSVEQTLELLHAAREASEVLAPFSRAQLAELARAVRIAPIAVGEPLTRAGEEAAWSAVVLRGALEARDARGALLGVCRAGALCDELALVAGGKRGASLVGSEDGFVACFSEPTLARLFDAAPETALVLARALGRAAVTALAPAGTDAPPPSTDLPWEAAHDPQGVRALAIENWVASDFGAQHGLSRAQTRLLATGMDVYHFASGEPLIPADHRIDSVLVVLAGHVVATAPHASARARRAVSRAPARAARARAGSAEGTGGAMADTMAGTMADTMADTMAGAGAGADAERPTWRFDAGALLNCGAWLDVAIAIASEGAGPSAAGVAGAARAAGDARRAGAALRRAARARLDLTGGRGGGTIGGWKFETLDALLARDATLGVAFVRRLALSAAGERMSVTSADADADVDADADAELGASAQGASARGAADGRVAGRADAETFLLQRLRWQRRVAREERAMVVPTRAFGPALPSDDFTMSTAAASALEAARHRAKTGSIVTAHLRRELDAKGARLANAEQRALELEGALRANGLGRLVKGGALGGLGDGGGGGAQARRVAAAVAKRADAAEAEVAALRELVAEQAERLEVARERDARPYAQDGGGEEANLHALASTQPISSPRSGALSPRGSPTRAAVAGEAPSAFQRCAHARAATSAAAAQRPSRRSARLAVGSVGAGAGVGSPLASLAAFSDAGAASSGGPAGAGAADARLASPACSLVSRQGLGHDGDGRAPRRPPRQSVAFSVASDADGDVSSPGRGGGGGGDAGGGPSLSRRLTQAEATADELRAQLEQRWRAIAKLERSVAELTRENVALRSARDVARADAGGALHHLRAKSAALDETAAELSRVSSRNVELSQFSGLHLRIMLAAAFESDAELSAIAAASERASRVTRTLLLWLRVALRAARARAARAEAARGGAQAALAEALHVGDDARAMPVQLAATRAELTRAREAVGRAQTDAARAADAAARAAADAEAHRAAAELAGANAARLEAQLAARAERLGTTTRELGDTRAALAAVRAQLEGTRGRKAELWGVFETLESRCIELEARFGPLARAPLPARADEGQLYSGSPTHHWLASASGRPALRWLGAGAGGGVGGGALGEPRLCNSLLGSAAAPAMAGDAGARAERARASLRADGGGGGGGVIGARRPVSAAASAAGATAAAQQHAKYVHALRLSAEAGDGGAGGRELAALRARPLGSASGGGRRPVGGVGVGASSPDRRPGTAPVSSAAFRSPPPPGAAARNASGAPLGGDGARARPETAQPRTGRPAAAYGVCAALADPADATGAREQPELQLERAWATDGSASQASALGPSPGAFAAANADKPGLDGCARAAQPCSARSSVRSSEGDAVGSDAVVRRPLIAVPTVHVLSTHAPPHGDKHGELSVHWALRQAPFN</sequence>
<feature type="region of interest" description="Disordered" evidence="2">
    <location>
        <begin position="633"/>
        <end position="658"/>
    </location>
</feature>
<accession>A0A8J6C5B4</accession>
<dbReference type="CDD" id="cd00038">
    <property type="entry name" value="CAP_ED"/>
    <property type="match status" value="1"/>
</dbReference>
<feature type="region of interest" description="Disordered" evidence="2">
    <location>
        <begin position="738"/>
        <end position="757"/>
    </location>
</feature>
<dbReference type="OMA" id="DDERSTW"/>
<evidence type="ECO:0000313" key="4">
    <source>
        <dbReference type="EMBL" id="KAG8458000.1"/>
    </source>
</evidence>
<organism evidence="4 5">
    <name type="scientific">Diacronema lutheri</name>
    <name type="common">Unicellular marine alga</name>
    <name type="synonym">Monochrysis lutheri</name>
    <dbReference type="NCBI Taxonomy" id="2081491"/>
    <lineage>
        <taxon>Eukaryota</taxon>
        <taxon>Haptista</taxon>
        <taxon>Haptophyta</taxon>
        <taxon>Pavlovophyceae</taxon>
        <taxon>Pavlovales</taxon>
        <taxon>Pavlovaceae</taxon>
        <taxon>Diacronema</taxon>
    </lineage>
</organism>
<gene>
    <name evidence="4" type="ORF">KFE25_012671</name>
</gene>
<name>A0A8J6C5B4_DIALT</name>
<dbReference type="InterPro" id="IPR014710">
    <property type="entry name" value="RmlC-like_jellyroll"/>
</dbReference>
<feature type="compositionally biased region" description="Gly residues" evidence="2">
    <location>
        <begin position="1224"/>
        <end position="1237"/>
    </location>
</feature>
<feature type="domain" description="Cyclic nucleotide-binding" evidence="3">
    <location>
        <begin position="38"/>
        <end position="137"/>
    </location>
</feature>
<feature type="coiled-coil region" evidence="1">
    <location>
        <begin position="576"/>
        <end position="610"/>
    </location>
</feature>
<feature type="compositionally biased region" description="Low complexity" evidence="2">
    <location>
        <begin position="763"/>
        <end position="774"/>
    </location>
</feature>
<dbReference type="SUPFAM" id="SSF51206">
    <property type="entry name" value="cAMP-binding domain-like"/>
    <property type="match status" value="1"/>
</dbReference>
<evidence type="ECO:0000259" key="3">
    <source>
        <dbReference type="PROSITE" id="PS50042"/>
    </source>
</evidence>
<keyword evidence="5" id="KW-1185">Reference proteome</keyword>
<feature type="compositionally biased region" description="Gly residues" evidence="2">
    <location>
        <begin position="775"/>
        <end position="788"/>
    </location>
</feature>
<dbReference type="Proteomes" id="UP000751190">
    <property type="component" value="Unassembled WGS sequence"/>
</dbReference>
<keyword evidence="1" id="KW-0175">Coiled coil</keyword>
<evidence type="ECO:0000256" key="2">
    <source>
        <dbReference type="SAM" id="MobiDB-lite"/>
    </source>
</evidence>
<feature type="coiled-coil region" evidence="1">
    <location>
        <begin position="517"/>
        <end position="544"/>
    </location>
</feature>
<protein>
    <recommendedName>
        <fullName evidence="3">Cyclic nucleotide-binding domain-containing protein</fullName>
    </recommendedName>
</protein>